<protein>
    <submittedName>
        <fullName evidence="2">Uncharacterized protein</fullName>
    </submittedName>
</protein>
<gene>
    <name evidence="2" type="ORF">A6V39_05520</name>
</gene>
<accession>A0A1A9QDE6</accession>
<organism evidence="2 3">
    <name type="scientific">Candidatus Mycoplasma haematobovis</name>
    <dbReference type="NCBI Taxonomy" id="432608"/>
    <lineage>
        <taxon>Bacteria</taxon>
        <taxon>Bacillati</taxon>
        <taxon>Mycoplasmatota</taxon>
        <taxon>Mollicutes</taxon>
        <taxon>Mycoplasmataceae</taxon>
        <taxon>Mycoplasma</taxon>
    </lineage>
</organism>
<keyword evidence="3" id="KW-1185">Reference proteome</keyword>
<dbReference type="PANTHER" id="PTHR23159">
    <property type="entry name" value="CENTROSOMAL PROTEIN 2"/>
    <property type="match status" value="1"/>
</dbReference>
<keyword evidence="1" id="KW-0175">Coiled coil</keyword>
<proteinExistence type="predicted"/>
<dbReference type="RefSeq" id="WP_187150740.1">
    <property type="nucleotide sequence ID" value="NZ_LWUJ01000017.1"/>
</dbReference>
<reference evidence="3" key="1">
    <citation type="submission" date="2016-04" db="EMBL/GenBank/DDBJ databases">
        <authorList>
            <person name="Quiroz-Castaneda R.E."/>
            <person name="Martinez-Ocampo F."/>
        </authorList>
    </citation>
    <scope>NUCLEOTIDE SEQUENCE [LARGE SCALE GENOMIC DNA]</scope>
    <source>
        <strain evidence="3">INIFAP01</strain>
    </source>
</reference>
<evidence type="ECO:0000313" key="3">
    <source>
        <dbReference type="Proteomes" id="UP000077623"/>
    </source>
</evidence>
<sequence>MGIRVDNLNNLFWDNGGYRFPNTYPHLIGGEWLEKVTPVMTTPVTGWVVLTGEYNYAEYNGELFFLKKDKQISYKKNKWRYILIKDHLCTLFKNKANVIAKGTLINASLDKLQDSDFEFTLPIFTNFNHRILLPLNKQIYNWKKHIVPNAPFKVFDGRYAIDNKDYARFLRQLENNKALLNGKKFEKAKDFTLLGRAKLSKKNHNWKNELVVKIRELLSNLDNDDVILAQFGTDYGSGNFLRNKYVITHDSYSLGARKEEFKQVLNLDLSGLEDIELISLTTGKPNDKTTYFRVELTEEAFLEDRENIVETYIKKLARRNRVSFLNPYSTRAIYERDGKLNTWFNVKDGGEFYFPQKVFFKTTPSLLAKSQYQRHFPLKRKIESFRSVYLYSVRNLNFVYQFKSSVEPVHDTYREINFINPDTYFSADESNKAISKNLLKSTNGFNVVKPPYDNLYAWNVIGEPLNIGWLIGQFSLWLNNQDTYFEVDKPFIVKRKFDSLRRIKGLNKLISRLVQNEDAYEPTAIREEKNFHFTLDIFGKLSARARQATQEADFLIGEKLLFTTWGLPTYLLFQPIKDNGYDYTIDAIDKSSTLIGRWLTGASWFYGYSVFDEGRYVSEWAKAWMKMGYSNFDELSYDRYYSSPSKYQQLKTHIKRNTNAYFISESVSFKKTPIRECNVGDIFFSDLDYFFFSHDEGNDLTQTNFDWFTHIKDRDSDLQDKEIVVYHDIQEGGLAIGKVNVFETETTLPDGQFIAEDSAISGDSSNVNKVRTKLTKISKISKYENFDEVINVVRNRPTEFFQGGIIDFTLDDLKGNPYLFDLKGTDFYCLLDAQGRVNLIFKESEKDVKVSQKQIYAIAANEAIAKLDKTQWVNQKVNLSIYGQKVELPVKAFAQKILITIELDTANLERVGQQALDSHKIEISHALGKTYLRFDTSKLETRGTAQFNVFDIERLDIANMRASEDYLVKRREFDLNTQSMNLEHRRMRFENEMQKVSLITNTIMGAIGGITSIAGIGLGIATGLSKMAKLAGTAVNRLGTGMTISAVNQGMGTISSGVSSYLQLRRHSENTAMMNERIGQQIEKHVLNSYTIDLSYARQKEDYAFNLRRAFAQQTYNQTSSRERNLALDDKEKDLEGVGRKEDKEIYLEIWTISDKQKEYVSEYHKEFGVDCRVANSLIPVGNGMKTGVYKMESVELTNLNDRIDLLLIKALLENGIQIVEWIEHEQVKELIPEDPRIAKLQKQIEDLEALRRQLEQEKESLNVRIQQLTVEISNSKDEEFRLQGEIKDREKKIEKIKEDLNVASQQLEYEVDKYDKLSVGYRKLEQDKAVEERLKNLYLEEKNKLTEELRVEKQSLKNLQSQKKDIENSLKQKEKELEEANTSKEELQKSLAALNIQLNSEKQKNTELTEDLKKQLEECKQRERVLFTEKSKSNEEIENLKKENLDLENKVKECAQLEEKISKLEEIEAELTKVKEEKDTLTKQYDAKLIELQERDKTIEGLRQVEKFEVSNLPNKYVYSLMNHLTRAFKDYTIPDYPWIFDESHKSARFITVYKWDEKYRIFIAPDGSGVNTEVYKFKLWWGRWDLGFYWKFTNDSFRNQKLIEIVNSNSPTDTGSSLYGSDSSPQSYDKAVYVGRAKVIMSQYMLRQPRIYSLTNVNIKNAEELLKVELVSKIYFNPEKGWGIFTDSWVINKENEKQWTILETYGDYLKFLGCTWDPINEKVIPKN</sequence>
<name>A0A1A9QDE6_9MOLU</name>
<dbReference type="PANTHER" id="PTHR23159:SF31">
    <property type="entry name" value="CENTROSOME-ASSOCIATED PROTEIN CEP250 ISOFORM X1"/>
    <property type="match status" value="1"/>
</dbReference>
<evidence type="ECO:0000313" key="2">
    <source>
        <dbReference type="EMBL" id="OAL09730.1"/>
    </source>
</evidence>
<dbReference type="Proteomes" id="UP000077623">
    <property type="component" value="Unassembled WGS sequence"/>
</dbReference>
<comment type="caution">
    <text evidence="2">The sequence shown here is derived from an EMBL/GenBank/DDBJ whole genome shotgun (WGS) entry which is preliminary data.</text>
</comment>
<evidence type="ECO:0000256" key="1">
    <source>
        <dbReference type="SAM" id="Coils"/>
    </source>
</evidence>
<dbReference type="EMBL" id="LWUJ01000017">
    <property type="protein sequence ID" value="OAL09730.1"/>
    <property type="molecule type" value="Genomic_DNA"/>
</dbReference>
<dbReference type="STRING" id="432608.A6V39_05520"/>
<feature type="coiled-coil region" evidence="1">
    <location>
        <begin position="1238"/>
        <end position="1485"/>
    </location>
</feature>